<sequence length="113" mass="12265">MIITSVINEDVCSSSVTSDPSVKSIVLSKSTIHREWQRLWRETTEQLKTQFVASKSVVHWDGKLLSDLSAKSSEKIDCHRLAALVSSLQDGGNKLLGVLKLLSGNGKAADDAV</sequence>
<gene>
    <name evidence="1" type="ORF">AVEN_141110_1</name>
</gene>
<dbReference type="EMBL" id="BGPR01011992">
    <property type="protein sequence ID" value="GBN53991.1"/>
    <property type="molecule type" value="Genomic_DNA"/>
</dbReference>
<reference evidence="1 2" key="1">
    <citation type="journal article" date="2019" name="Sci. Rep.">
        <title>Orb-weaving spider Araneus ventricosus genome elucidates the spidroin gene catalogue.</title>
        <authorList>
            <person name="Kono N."/>
            <person name="Nakamura H."/>
            <person name="Ohtoshi R."/>
            <person name="Moran D.A.P."/>
            <person name="Shinohara A."/>
            <person name="Yoshida Y."/>
            <person name="Fujiwara M."/>
            <person name="Mori M."/>
            <person name="Tomita M."/>
            <person name="Arakawa K."/>
        </authorList>
    </citation>
    <scope>NUCLEOTIDE SEQUENCE [LARGE SCALE GENOMIC DNA]</scope>
</reference>
<dbReference type="Proteomes" id="UP000499080">
    <property type="component" value="Unassembled WGS sequence"/>
</dbReference>
<protein>
    <submittedName>
        <fullName evidence="1">Uncharacterized protein</fullName>
    </submittedName>
</protein>
<evidence type="ECO:0000313" key="1">
    <source>
        <dbReference type="EMBL" id="GBN53991.1"/>
    </source>
</evidence>
<organism evidence="1 2">
    <name type="scientific">Araneus ventricosus</name>
    <name type="common">Orbweaver spider</name>
    <name type="synonym">Epeira ventricosa</name>
    <dbReference type="NCBI Taxonomy" id="182803"/>
    <lineage>
        <taxon>Eukaryota</taxon>
        <taxon>Metazoa</taxon>
        <taxon>Ecdysozoa</taxon>
        <taxon>Arthropoda</taxon>
        <taxon>Chelicerata</taxon>
        <taxon>Arachnida</taxon>
        <taxon>Araneae</taxon>
        <taxon>Araneomorphae</taxon>
        <taxon>Entelegynae</taxon>
        <taxon>Araneoidea</taxon>
        <taxon>Araneidae</taxon>
        <taxon>Araneus</taxon>
    </lineage>
</organism>
<accession>A0A4Y2PS07</accession>
<dbReference type="AlphaFoldDB" id="A0A4Y2PS07"/>
<proteinExistence type="predicted"/>
<evidence type="ECO:0000313" key="2">
    <source>
        <dbReference type="Proteomes" id="UP000499080"/>
    </source>
</evidence>
<comment type="caution">
    <text evidence="1">The sequence shown here is derived from an EMBL/GenBank/DDBJ whole genome shotgun (WGS) entry which is preliminary data.</text>
</comment>
<keyword evidence="2" id="KW-1185">Reference proteome</keyword>
<name>A0A4Y2PS07_ARAVE</name>